<dbReference type="EMBL" id="JH431829">
    <property type="status" value="NOT_ANNOTATED_CDS"/>
    <property type="molecule type" value="Genomic_DNA"/>
</dbReference>
<dbReference type="GO" id="GO:0008757">
    <property type="term" value="F:S-adenosylmethionine-dependent methyltransferase activity"/>
    <property type="evidence" value="ECO:0007669"/>
    <property type="project" value="UniProtKB-ARBA"/>
</dbReference>
<dbReference type="PANTHER" id="PTHR16515:SF49">
    <property type="entry name" value="GASTRULA ZINC FINGER PROTEIN XLCGF49.1-LIKE-RELATED"/>
    <property type="match status" value="1"/>
</dbReference>
<dbReference type="HOGENOM" id="CLU_008985_0_0_1"/>
<dbReference type="AlphaFoldDB" id="T1J3M9"/>
<evidence type="ECO:0000259" key="11">
    <source>
        <dbReference type="PROSITE" id="PS50157"/>
    </source>
</evidence>
<dbReference type="InterPro" id="IPR036236">
    <property type="entry name" value="Znf_C2H2_sf"/>
</dbReference>
<dbReference type="EnsemblMetazoa" id="SMAR008196-RA">
    <property type="protein sequence ID" value="SMAR008196-PA"/>
    <property type="gene ID" value="SMAR008196"/>
</dbReference>
<dbReference type="Pfam" id="PF00096">
    <property type="entry name" value="zf-C2H2"/>
    <property type="match status" value="3"/>
</dbReference>
<keyword evidence="6" id="KW-0805">Transcription regulation</keyword>
<feature type="region of interest" description="Disordered" evidence="10">
    <location>
        <begin position="1003"/>
        <end position="1035"/>
    </location>
</feature>
<feature type="domain" description="C2H2-type" evidence="11">
    <location>
        <begin position="509"/>
        <end position="536"/>
    </location>
</feature>
<reference evidence="13" key="2">
    <citation type="submission" date="2015-02" db="UniProtKB">
        <authorList>
            <consortium name="EnsemblMetazoa"/>
        </authorList>
    </citation>
    <scope>IDENTIFICATION</scope>
</reference>
<keyword evidence="4 9" id="KW-0863">Zinc-finger</keyword>
<protein>
    <recommendedName>
        <fullName evidence="15">PR domain zinc finger protein 10</fullName>
    </recommendedName>
</protein>
<evidence type="ECO:0000256" key="4">
    <source>
        <dbReference type="ARBA" id="ARBA00022771"/>
    </source>
</evidence>
<evidence type="ECO:0000256" key="6">
    <source>
        <dbReference type="ARBA" id="ARBA00023015"/>
    </source>
</evidence>
<feature type="domain" description="SET" evidence="12">
    <location>
        <begin position="115"/>
        <end position="226"/>
    </location>
</feature>
<evidence type="ECO:0000256" key="10">
    <source>
        <dbReference type="SAM" id="MobiDB-lite"/>
    </source>
</evidence>
<evidence type="ECO:0000256" key="7">
    <source>
        <dbReference type="ARBA" id="ARBA00023163"/>
    </source>
</evidence>
<dbReference type="PROSITE" id="PS00028">
    <property type="entry name" value="ZINC_FINGER_C2H2_1"/>
    <property type="match status" value="11"/>
</dbReference>
<feature type="domain" description="C2H2-type" evidence="11">
    <location>
        <begin position="817"/>
        <end position="845"/>
    </location>
</feature>
<dbReference type="Gene3D" id="3.30.160.60">
    <property type="entry name" value="Classic Zinc Finger"/>
    <property type="match status" value="7"/>
</dbReference>
<dbReference type="eggNOG" id="KOG1721">
    <property type="taxonomic scope" value="Eukaryota"/>
</dbReference>
<dbReference type="Proteomes" id="UP000014500">
    <property type="component" value="Unassembled WGS sequence"/>
</dbReference>
<feature type="domain" description="C2H2-type" evidence="11">
    <location>
        <begin position="401"/>
        <end position="428"/>
    </location>
</feature>
<dbReference type="PROSITE" id="PS50280">
    <property type="entry name" value="SET"/>
    <property type="match status" value="1"/>
</dbReference>
<dbReference type="GO" id="GO:0010468">
    <property type="term" value="P:regulation of gene expression"/>
    <property type="evidence" value="ECO:0007669"/>
    <property type="project" value="TreeGrafter"/>
</dbReference>
<name>T1J3M9_STRMM</name>
<feature type="compositionally biased region" description="Basic residues" evidence="10">
    <location>
        <begin position="341"/>
        <end position="352"/>
    </location>
</feature>
<accession>T1J3M9</accession>
<evidence type="ECO:0000256" key="2">
    <source>
        <dbReference type="ARBA" id="ARBA00022723"/>
    </source>
</evidence>
<feature type="region of interest" description="Disordered" evidence="10">
    <location>
        <begin position="902"/>
        <end position="930"/>
    </location>
</feature>
<keyword evidence="2" id="KW-0479">Metal-binding</keyword>
<feature type="domain" description="C2H2-type" evidence="11">
    <location>
        <begin position="569"/>
        <end position="591"/>
    </location>
</feature>
<sequence>MALRQDDFHHPAVTLANEVETELLAHHHHHMNTIAMSRPRRQLHKQRMTEQEQQHQQQQQQRNNRIIYTNKDYWCDECNLMYEEDCPQHRIQSICDKPVLSRAWASLPVGYLAINKVGVRETGEAVFGVFAKKPIPKRSKFGPVEGVVTKMDEVIQDDLVLQIEAESGEIMHLDTTDESMSNWMRFVRPAENYSEQNLVVVQSEQSLYFFTTCHVYPRTELKVGYSQQYAERRGLKIVEPDEEELKAMEDQENAWPCFECNKRFSSSVDLQKHLNEHDSGETNPEDEMSDSPPRKKGRPRGRPAKKAKGRTPKKFKNHDDVALDSLEEASNEAAPPPPSSKRPRGRPPKKFKNSMLELDAEDSENSDSRHVRRHKTRSDSEQLARPIKSLFKKKQAEGTEWLCTHCDLTFDNSSLLNLHTLTHAAENIGLEEVARFAVEPDFSIKNGVSGDDDMKGEFSSDLTATTSLKCPQCTQEFDTKKDLIEHAGAHGKMVMRRSFRGMINPAKPFKCELCYKSFASEERLLRHNLVHGSEDTKPLQCEICFKRFLNNSALACHIKVHSNDEKKYYECPICKEGFDQIILLKDHVHIHCISGIYTCPSCQKGFEEYNQIRKHIRAFHSEKRYPCDQCDKVFPRPDKLKLHMLRHSDHREFLCANCGKQFKRKDKLKEHMKRMHSAEREARLAMKPHRQPSSKKFIPKVSPTDYHRFIYKCHSCLLGFKRRGMLVNHLAKRHPEIRPDSVPELNLPILKTTRDYYCQYCEKVYKSSSKRKAHILKNHPGAELPMSNRRKGGIPDIPGLPNPTFSQTVGSITTHPHNCDWCHKQYASKAKLLQHQRKKHLELLPQVESGCFSIRQTQQIPRTHHREVNGQYHVEISTNTGASESDYVDGVVETIVDSSCKRKLSTPAPRPPSVYMERDSSTPTMPSQSAGEDLLTQAMSELTQTLSEFRPVGNEFHMTRVSQSEPSTLVNPSPATTPIPQSSTPTLVTSNSIEHSQLGQILAQYQGETGQDPLSPDEPPSPSASPAPTNYVPRTWATTYANYPAR</sequence>
<feature type="region of interest" description="Disordered" evidence="10">
    <location>
        <begin position="39"/>
        <end position="63"/>
    </location>
</feature>
<dbReference type="InterPro" id="IPR001214">
    <property type="entry name" value="SET_dom"/>
</dbReference>
<feature type="compositionally biased region" description="Polar residues" evidence="10">
    <location>
        <begin position="921"/>
        <end position="930"/>
    </location>
</feature>
<evidence type="ECO:0000256" key="5">
    <source>
        <dbReference type="ARBA" id="ARBA00022833"/>
    </source>
</evidence>
<keyword evidence="14" id="KW-1185">Reference proteome</keyword>
<dbReference type="GO" id="GO:0008276">
    <property type="term" value="F:protein methyltransferase activity"/>
    <property type="evidence" value="ECO:0007669"/>
    <property type="project" value="UniProtKB-ARBA"/>
</dbReference>
<dbReference type="PhylomeDB" id="T1J3M9"/>
<feature type="compositionally biased region" description="Pro residues" evidence="10">
    <location>
        <begin position="1016"/>
        <end position="1025"/>
    </location>
</feature>
<feature type="domain" description="C2H2-type" evidence="11">
    <location>
        <begin position="756"/>
        <end position="784"/>
    </location>
</feature>
<feature type="domain" description="C2H2-type" evidence="11">
    <location>
        <begin position="711"/>
        <end position="739"/>
    </location>
</feature>
<feature type="domain" description="C2H2-type" evidence="11">
    <location>
        <begin position="255"/>
        <end position="282"/>
    </location>
</feature>
<dbReference type="GO" id="GO:0008270">
    <property type="term" value="F:zinc ion binding"/>
    <property type="evidence" value="ECO:0007669"/>
    <property type="project" value="UniProtKB-KW"/>
</dbReference>
<dbReference type="InterPro" id="IPR013087">
    <property type="entry name" value="Znf_C2H2_type"/>
</dbReference>
<dbReference type="SUPFAM" id="SSF57667">
    <property type="entry name" value="beta-beta-alpha zinc fingers"/>
    <property type="match status" value="5"/>
</dbReference>
<evidence type="ECO:0000256" key="8">
    <source>
        <dbReference type="ARBA" id="ARBA00023242"/>
    </source>
</evidence>
<feature type="domain" description="C2H2-type" evidence="11">
    <location>
        <begin position="625"/>
        <end position="652"/>
    </location>
</feature>
<feature type="domain" description="C2H2-type" evidence="11">
    <location>
        <begin position="468"/>
        <end position="490"/>
    </location>
</feature>
<dbReference type="GO" id="GO:0008170">
    <property type="term" value="F:N-methyltransferase activity"/>
    <property type="evidence" value="ECO:0007669"/>
    <property type="project" value="UniProtKB-ARBA"/>
</dbReference>
<keyword evidence="7" id="KW-0804">Transcription</keyword>
<feature type="region of interest" description="Disordered" evidence="10">
    <location>
        <begin position="275"/>
        <end position="386"/>
    </location>
</feature>
<evidence type="ECO:0000313" key="13">
    <source>
        <dbReference type="EnsemblMetazoa" id="SMAR008196-PA"/>
    </source>
</evidence>
<dbReference type="SMART" id="SM00355">
    <property type="entry name" value="ZnF_C2H2"/>
    <property type="match status" value="12"/>
</dbReference>
<dbReference type="SUPFAM" id="SSF82199">
    <property type="entry name" value="SET domain"/>
    <property type="match status" value="1"/>
</dbReference>
<reference evidence="14" key="1">
    <citation type="submission" date="2011-05" db="EMBL/GenBank/DDBJ databases">
        <authorList>
            <person name="Richards S.R."/>
            <person name="Qu J."/>
            <person name="Jiang H."/>
            <person name="Jhangiani S.N."/>
            <person name="Agravi P."/>
            <person name="Goodspeed R."/>
            <person name="Gross S."/>
            <person name="Mandapat C."/>
            <person name="Jackson L."/>
            <person name="Mathew T."/>
            <person name="Pu L."/>
            <person name="Thornton R."/>
            <person name="Saada N."/>
            <person name="Wilczek-Boney K.B."/>
            <person name="Lee S."/>
            <person name="Kovar C."/>
            <person name="Wu Y."/>
            <person name="Scherer S.E."/>
            <person name="Worley K.C."/>
            <person name="Muzny D.M."/>
            <person name="Gibbs R."/>
        </authorList>
    </citation>
    <scope>NUCLEOTIDE SEQUENCE</scope>
    <source>
        <strain evidence="14">Brora</strain>
    </source>
</reference>
<feature type="region of interest" description="Disordered" evidence="10">
    <location>
        <begin position="961"/>
        <end position="988"/>
    </location>
</feature>
<evidence type="ECO:0000256" key="1">
    <source>
        <dbReference type="ARBA" id="ARBA00004123"/>
    </source>
</evidence>
<dbReference type="FunFam" id="3.30.160.60:FF:000100">
    <property type="entry name" value="Zinc finger 45-like"/>
    <property type="match status" value="1"/>
</dbReference>
<dbReference type="Gene3D" id="2.170.270.10">
    <property type="entry name" value="SET domain"/>
    <property type="match status" value="1"/>
</dbReference>
<keyword evidence="5" id="KW-0862">Zinc</keyword>
<dbReference type="STRING" id="126957.T1J3M9"/>
<dbReference type="InterPro" id="IPR046341">
    <property type="entry name" value="SET_dom_sf"/>
</dbReference>
<feature type="domain" description="C2H2-type" evidence="11">
    <location>
        <begin position="597"/>
        <end position="625"/>
    </location>
</feature>
<evidence type="ECO:0000259" key="12">
    <source>
        <dbReference type="PROSITE" id="PS50280"/>
    </source>
</evidence>
<evidence type="ECO:0000313" key="14">
    <source>
        <dbReference type="Proteomes" id="UP000014500"/>
    </source>
</evidence>
<dbReference type="FunFam" id="3.30.160.60:FF:001316">
    <property type="entry name" value="PR domain zinc finger protein 10"/>
    <property type="match status" value="1"/>
</dbReference>
<dbReference type="PROSITE" id="PS50157">
    <property type="entry name" value="ZINC_FINGER_C2H2_2"/>
    <property type="match status" value="12"/>
</dbReference>
<feature type="domain" description="C2H2-type" evidence="11">
    <location>
        <begin position="653"/>
        <end position="681"/>
    </location>
</feature>
<dbReference type="GO" id="GO:0005634">
    <property type="term" value="C:nucleus"/>
    <property type="evidence" value="ECO:0007669"/>
    <property type="project" value="UniProtKB-SubCell"/>
</dbReference>
<dbReference type="PANTHER" id="PTHR16515">
    <property type="entry name" value="PR DOMAIN ZINC FINGER PROTEIN"/>
    <property type="match status" value="1"/>
</dbReference>
<proteinExistence type="predicted"/>
<feature type="compositionally biased region" description="Basic residues" evidence="10">
    <location>
        <begin position="294"/>
        <end position="316"/>
    </location>
</feature>
<dbReference type="InterPro" id="IPR050331">
    <property type="entry name" value="Zinc_finger"/>
</dbReference>
<evidence type="ECO:0000256" key="9">
    <source>
        <dbReference type="PROSITE-ProRule" id="PRU00042"/>
    </source>
</evidence>
<comment type="subcellular location">
    <subcellularLocation>
        <location evidence="1">Nucleus</location>
    </subcellularLocation>
</comment>
<organism evidence="13 14">
    <name type="scientific">Strigamia maritima</name>
    <name type="common">European centipede</name>
    <name type="synonym">Geophilus maritimus</name>
    <dbReference type="NCBI Taxonomy" id="126957"/>
    <lineage>
        <taxon>Eukaryota</taxon>
        <taxon>Metazoa</taxon>
        <taxon>Ecdysozoa</taxon>
        <taxon>Arthropoda</taxon>
        <taxon>Myriapoda</taxon>
        <taxon>Chilopoda</taxon>
        <taxon>Pleurostigmophora</taxon>
        <taxon>Geophilomorpha</taxon>
        <taxon>Linotaeniidae</taxon>
        <taxon>Strigamia</taxon>
    </lineage>
</organism>
<keyword evidence="3" id="KW-0677">Repeat</keyword>
<keyword evidence="8" id="KW-0539">Nucleus</keyword>
<evidence type="ECO:0000256" key="3">
    <source>
        <dbReference type="ARBA" id="ARBA00022737"/>
    </source>
</evidence>
<dbReference type="OMA" id="LWCEECQ"/>
<feature type="domain" description="C2H2-type" evidence="11">
    <location>
        <begin position="539"/>
        <end position="566"/>
    </location>
</feature>
<dbReference type="Pfam" id="PF21549">
    <property type="entry name" value="PRDM2_PR"/>
    <property type="match status" value="1"/>
</dbReference>
<evidence type="ECO:0008006" key="15">
    <source>
        <dbReference type="Google" id="ProtNLM"/>
    </source>
</evidence>